<comment type="caution">
    <text evidence="1">The sequence shown here is derived from an EMBL/GenBank/DDBJ whole genome shotgun (WGS) entry which is preliminary data.</text>
</comment>
<keyword evidence="2" id="KW-1185">Reference proteome</keyword>
<organism evidence="1 2">
    <name type="scientific">Anabaena lutea FACHB-196</name>
    <dbReference type="NCBI Taxonomy" id="2692881"/>
    <lineage>
        <taxon>Bacteria</taxon>
        <taxon>Bacillati</taxon>
        <taxon>Cyanobacteriota</taxon>
        <taxon>Cyanophyceae</taxon>
        <taxon>Nostocales</taxon>
        <taxon>Nostocaceae</taxon>
        <taxon>Anabaena</taxon>
    </lineage>
</organism>
<dbReference type="RefSeq" id="WP_190721033.1">
    <property type="nucleotide sequence ID" value="NZ_JACJST010000052.1"/>
</dbReference>
<dbReference type="EMBL" id="JACJST010000052">
    <property type="protein sequence ID" value="MBD2571375.1"/>
    <property type="molecule type" value="Genomic_DNA"/>
</dbReference>
<proteinExistence type="predicted"/>
<sequence>MNLTTTQIKAILQTCQHELQVVVNDPNFQAMQKSEEFHTSNDLVLTDATQAISEVLEGLEDFEN</sequence>
<protein>
    <submittedName>
        <fullName evidence="1">Uncharacterized protein</fullName>
    </submittedName>
</protein>
<reference evidence="1 2" key="1">
    <citation type="journal article" date="2020" name="ISME J.">
        <title>Comparative genomics reveals insights into cyanobacterial evolution and habitat adaptation.</title>
        <authorList>
            <person name="Chen M.Y."/>
            <person name="Teng W.K."/>
            <person name="Zhao L."/>
            <person name="Hu C.X."/>
            <person name="Zhou Y.K."/>
            <person name="Han B.P."/>
            <person name="Song L.R."/>
            <person name="Shu W.S."/>
        </authorList>
    </citation>
    <scope>NUCLEOTIDE SEQUENCE [LARGE SCALE GENOMIC DNA]</scope>
    <source>
        <strain evidence="1 2">FACHB-196</strain>
    </source>
</reference>
<evidence type="ECO:0000313" key="2">
    <source>
        <dbReference type="Proteomes" id="UP000640531"/>
    </source>
</evidence>
<accession>A0ABR8FR53</accession>
<name>A0ABR8FR53_9NOST</name>
<dbReference type="Proteomes" id="UP000640531">
    <property type="component" value="Unassembled WGS sequence"/>
</dbReference>
<evidence type="ECO:0000313" key="1">
    <source>
        <dbReference type="EMBL" id="MBD2571375.1"/>
    </source>
</evidence>
<gene>
    <name evidence="1" type="ORF">H6G59_26550</name>
</gene>